<dbReference type="Proteomes" id="UP000595221">
    <property type="component" value="Chromosome"/>
</dbReference>
<dbReference type="OrthoDB" id="4808029at2"/>
<feature type="compositionally biased region" description="Low complexity" evidence="1">
    <location>
        <begin position="7"/>
        <end position="46"/>
    </location>
</feature>
<gene>
    <name evidence="3" type="ORF">I6H58_08555</name>
</gene>
<feature type="transmembrane region" description="Helical" evidence="2">
    <location>
        <begin position="85"/>
        <end position="103"/>
    </location>
</feature>
<sequence>MRREPNTPTADPIWAADPAPAQPETAHPAATEAAPAPEVADPGADPRAAEDRAAQDPSVLTGDVVRHPGRAGADDPELGATTAEYGIVMLAAVGFAGLLVVILKSGEVKELLMGIIRTALSTG</sequence>
<accession>A0A7T4T489</accession>
<dbReference type="InterPro" id="IPR025338">
    <property type="entry name" value="DUF4244"/>
</dbReference>
<reference evidence="3 4" key="1">
    <citation type="submission" date="2020-12" db="EMBL/GenBank/DDBJ databases">
        <title>FDA dAtabase for Regulatory Grade micrObial Sequences (FDA-ARGOS): Supporting development and validation of Infectious Disease Dx tests.</title>
        <authorList>
            <person name="Sproer C."/>
            <person name="Gronow S."/>
            <person name="Severitt S."/>
            <person name="Schroder I."/>
            <person name="Tallon L."/>
            <person name="Sadzewicz L."/>
            <person name="Zhao X."/>
            <person name="Boylan J."/>
            <person name="Ott S."/>
            <person name="Bowen H."/>
            <person name="Vavikolanu K."/>
            <person name="Mehta A."/>
            <person name="Aluvathingal J."/>
            <person name="Nadendla S."/>
            <person name="Lowell S."/>
            <person name="Myers T."/>
            <person name="Yan Y."/>
            <person name="Sichtig H."/>
        </authorList>
    </citation>
    <scope>NUCLEOTIDE SEQUENCE [LARGE SCALE GENOMIC DNA]</scope>
    <source>
        <strain evidence="3 4">FDAARGOS_1001</strain>
    </source>
</reference>
<protein>
    <submittedName>
        <fullName evidence="3">DUF4244 domain-containing protein</fullName>
    </submittedName>
</protein>
<keyword evidence="2" id="KW-1133">Transmembrane helix</keyword>
<organism evidence="3 4">
    <name type="scientific">Rothia kristinae</name>
    <dbReference type="NCBI Taxonomy" id="37923"/>
    <lineage>
        <taxon>Bacteria</taxon>
        <taxon>Bacillati</taxon>
        <taxon>Actinomycetota</taxon>
        <taxon>Actinomycetes</taxon>
        <taxon>Micrococcales</taxon>
        <taxon>Micrococcaceae</taxon>
        <taxon>Rothia</taxon>
    </lineage>
</organism>
<dbReference type="Pfam" id="PF14029">
    <property type="entry name" value="DUF4244"/>
    <property type="match status" value="1"/>
</dbReference>
<dbReference type="AlphaFoldDB" id="A0A7T4T489"/>
<dbReference type="RefSeq" id="WP_082264600.1">
    <property type="nucleotide sequence ID" value="NZ_CP066078.1"/>
</dbReference>
<keyword evidence="2" id="KW-0812">Transmembrane</keyword>
<evidence type="ECO:0000313" key="3">
    <source>
        <dbReference type="EMBL" id="QQC59000.1"/>
    </source>
</evidence>
<proteinExistence type="predicted"/>
<evidence type="ECO:0000256" key="2">
    <source>
        <dbReference type="SAM" id="Phobius"/>
    </source>
</evidence>
<evidence type="ECO:0000313" key="4">
    <source>
        <dbReference type="Proteomes" id="UP000595221"/>
    </source>
</evidence>
<dbReference type="EMBL" id="CP066078">
    <property type="protein sequence ID" value="QQC59000.1"/>
    <property type="molecule type" value="Genomic_DNA"/>
</dbReference>
<name>A0A7T4T489_9MICC</name>
<feature type="region of interest" description="Disordered" evidence="1">
    <location>
        <begin position="1"/>
        <end position="78"/>
    </location>
</feature>
<keyword evidence="2" id="KW-0472">Membrane</keyword>
<evidence type="ECO:0000256" key="1">
    <source>
        <dbReference type="SAM" id="MobiDB-lite"/>
    </source>
</evidence>